<evidence type="ECO:0000256" key="5">
    <source>
        <dbReference type="ARBA" id="ARBA00023136"/>
    </source>
</evidence>
<dbReference type="PROSITE" id="PS01311">
    <property type="entry name" value="LGT"/>
    <property type="match status" value="1"/>
</dbReference>
<feature type="transmembrane region" description="Helical" evidence="6">
    <location>
        <begin position="53"/>
        <end position="75"/>
    </location>
</feature>
<evidence type="ECO:0000256" key="2">
    <source>
        <dbReference type="ARBA" id="ARBA00022679"/>
    </source>
</evidence>
<dbReference type="InterPro" id="IPR001640">
    <property type="entry name" value="Lgt"/>
</dbReference>
<evidence type="ECO:0000256" key="4">
    <source>
        <dbReference type="ARBA" id="ARBA00022989"/>
    </source>
</evidence>
<dbReference type="GO" id="GO:0008961">
    <property type="term" value="F:phosphatidylglycerol-prolipoprotein diacylglyceryl transferase activity"/>
    <property type="evidence" value="ECO:0007669"/>
    <property type="project" value="InterPro"/>
</dbReference>
<evidence type="ECO:0008006" key="8">
    <source>
        <dbReference type="Google" id="ProtNLM"/>
    </source>
</evidence>
<dbReference type="GO" id="GO:0042158">
    <property type="term" value="P:lipoprotein biosynthetic process"/>
    <property type="evidence" value="ECO:0007669"/>
    <property type="project" value="InterPro"/>
</dbReference>
<keyword evidence="1" id="KW-1003">Cell membrane</keyword>
<dbReference type="EMBL" id="UINC01020653">
    <property type="protein sequence ID" value="SVA86527.1"/>
    <property type="molecule type" value="Genomic_DNA"/>
</dbReference>
<keyword evidence="3 6" id="KW-0812">Transmembrane</keyword>
<feature type="transmembrane region" description="Helical" evidence="6">
    <location>
        <begin position="227"/>
        <end position="251"/>
    </location>
</feature>
<dbReference type="HAMAP" id="MF_01147">
    <property type="entry name" value="Lgt"/>
    <property type="match status" value="1"/>
</dbReference>
<accession>A0A381ZCN5</accession>
<dbReference type="AlphaFoldDB" id="A0A381ZCN5"/>
<keyword evidence="5 6" id="KW-0472">Membrane</keyword>
<evidence type="ECO:0000256" key="6">
    <source>
        <dbReference type="SAM" id="Phobius"/>
    </source>
</evidence>
<keyword evidence="2" id="KW-0808">Transferase</keyword>
<keyword evidence="4 6" id="KW-1133">Transmembrane helix</keyword>
<feature type="transmembrane region" description="Helical" evidence="6">
    <location>
        <begin position="171"/>
        <end position="189"/>
    </location>
</feature>
<name>A0A381ZCN5_9ZZZZ</name>
<evidence type="ECO:0000256" key="3">
    <source>
        <dbReference type="ARBA" id="ARBA00022692"/>
    </source>
</evidence>
<dbReference type="Pfam" id="PF01790">
    <property type="entry name" value="LGT"/>
    <property type="match status" value="1"/>
</dbReference>
<evidence type="ECO:0000256" key="1">
    <source>
        <dbReference type="ARBA" id="ARBA00022475"/>
    </source>
</evidence>
<feature type="transmembrane region" description="Helical" evidence="6">
    <location>
        <begin position="87"/>
        <end position="109"/>
    </location>
</feature>
<evidence type="ECO:0000313" key="7">
    <source>
        <dbReference type="EMBL" id="SVA86527.1"/>
    </source>
</evidence>
<feature type="transmembrane region" description="Helical" evidence="6">
    <location>
        <begin position="20"/>
        <end position="41"/>
    </location>
</feature>
<dbReference type="NCBIfam" id="TIGR00544">
    <property type="entry name" value="lgt"/>
    <property type="match status" value="1"/>
</dbReference>
<protein>
    <recommendedName>
        <fullName evidence="8">Prolipoprotein diacylglyceryl transferase</fullName>
    </recommendedName>
</protein>
<sequence length="258" mass="29991">MFINNFDPVAIQIFSIEIRWYSLAYIFGILLGWLYCKKLLIQDKNTSKLFDDLISYLIIGIILGGRLGYVIFYNAEYYLNNFFEILMIWQGGMSFHGGLIGVIVATIIFCKKHNTNKFVFLDLISVSAPIGIFFGRIANFINSELYGKETDILWSVVFAKVDGITRHPSQIYEALLEGLILFFIMLLLIKKNYLLRPGLISALFLVFYSLFRFIVEFYRVPDEQLGFIFLNLTMGQMISIIFFTFGLYLFFTKKNENK</sequence>
<proteinExistence type="inferred from homology"/>
<reference evidence="7" key="1">
    <citation type="submission" date="2018-05" db="EMBL/GenBank/DDBJ databases">
        <authorList>
            <person name="Lanie J.A."/>
            <person name="Ng W.-L."/>
            <person name="Kazmierczak K.M."/>
            <person name="Andrzejewski T.M."/>
            <person name="Davidsen T.M."/>
            <person name="Wayne K.J."/>
            <person name="Tettelin H."/>
            <person name="Glass J.I."/>
            <person name="Rusch D."/>
            <person name="Podicherti R."/>
            <person name="Tsui H.-C.T."/>
            <person name="Winkler M.E."/>
        </authorList>
    </citation>
    <scope>NUCLEOTIDE SEQUENCE</scope>
</reference>
<feature type="transmembrane region" description="Helical" evidence="6">
    <location>
        <begin position="198"/>
        <end position="215"/>
    </location>
</feature>
<dbReference type="GO" id="GO:0005886">
    <property type="term" value="C:plasma membrane"/>
    <property type="evidence" value="ECO:0007669"/>
    <property type="project" value="InterPro"/>
</dbReference>
<dbReference type="PANTHER" id="PTHR30589:SF0">
    <property type="entry name" value="PHOSPHATIDYLGLYCEROL--PROLIPOPROTEIN DIACYLGLYCERYL TRANSFERASE"/>
    <property type="match status" value="1"/>
</dbReference>
<dbReference type="PANTHER" id="PTHR30589">
    <property type="entry name" value="PROLIPOPROTEIN DIACYLGLYCERYL TRANSFERASE"/>
    <property type="match status" value="1"/>
</dbReference>
<organism evidence="7">
    <name type="scientific">marine metagenome</name>
    <dbReference type="NCBI Taxonomy" id="408172"/>
    <lineage>
        <taxon>unclassified sequences</taxon>
        <taxon>metagenomes</taxon>
        <taxon>ecological metagenomes</taxon>
    </lineage>
</organism>
<gene>
    <name evidence="7" type="ORF">METZ01_LOCUS139381</name>
</gene>
<feature type="transmembrane region" description="Helical" evidence="6">
    <location>
        <begin position="118"/>
        <end position="138"/>
    </location>
</feature>